<evidence type="ECO:0000256" key="1">
    <source>
        <dbReference type="SAM" id="Phobius"/>
    </source>
</evidence>
<accession>A0AAF3FDW1</accession>
<organism evidence="2 3">
    <name type="scientific">Mesorhabditis belari</name>
    <dbReference type="NCBI Taxonomy" id="2138241"/>
    <lineage>
        <taxon>Eukaryota</taxon>
        <taxon>Metazoa</taxon>
        <taxon>Ecdysozoa</taxon>
        <taxon>Nematoda</taxon>
        <taxon>Chromadorea</taxon>
        <taxon>Rhabditida</taxon>
        <taxon>Rhabditina</taxon>
        <taxon>Rhabditomorpha</taxon>
        <taxon>Rhabditoidea</taxon>
        <taxon>Rhabditidae</taxon>
        <taxon>Mesorhabditinae</taxon>
        <taxon>Mesorhabditis</taxon>
    </lineage>
</organism>
<protein>
    <submittedName>
        <fullName evidence="3">Uncharacterized protein</fullName>
    </submittedName>
</protein>
<proteinExistence type="predicted"/>
<name>A0AAF3FDW1_9BILA</name>
<dbReference type="AlphaFoldDB" id="A0AAF3FDW1"/>
<keyword evidence="1" id="KW-1133">Transmembrane helix</keyword>
<reference evidence="3" key="1">
    <citation type="submission" date="2024-02" db="UniProtKB">
        <authorList>
            <consortium name="WormBaseParasite"/>
        </authorList>
    </citation>
    <scope>IDENTIFICATION</scope>
</reference>
<feature type="transmembrane region" description="Helical" evidence="1">
    <location>
        <begin position="12"/>
        <end position="30"/>
    </location>
</feature>
<keyword evidence="1" id="KW-0812">Transmembrane</keyword>
<sequence>MSNWAMANLSHVYPLVSLALNVGTIAKLLYLRWFSMDPKPNDGDTAQRQYKNQRGQAIEFSLLMICLVSLLGQFGLMIYADNKTAILANMATATLIASGGYKWTYCSTIIVCTASW</sequence>
<dbReference type="WBParaSite" id="MBELARI_LOCUS5200">
    <property type="protein sequence ID" value="MBELARI_LOCUS5200"/>
    <property type="gene ID" value="MBELARI_LOCUS5200"/>
</dbReference>
<evidence type="ECO:0000313" key="2">
    <source>
        <dbReference type="Proteomes" id="UP000887575"/>
    </source>
</evidence>
<dbReference type="Proteomes" id="UP000887575">
    <property type="component" value="Unassembled WGS sequence"/>
</dbReference>
<evidence type="ECO:0000313" key="3">
    <source>
        <dbReference type="WBParaSite" id="MBELARI_LOCUS5200"/>
    </source>
</evidence>
<keyword evidence="2" id="KW-1185">Reference proteome</keyword>
<keyword evidence="1" id="KW-0472">Membrane</keyword>
<feature type="transmembrane region" description="Helical" evidence="1">
    <location>
        <begin position="57"/>
        <end position="80"/>
    </location>
</feature>